<reference evidence="2" key="1">
    <citation type="submission" date="2016-10" db="EMBL/GenBank/DDBJ databases">
        <authorList>
            <person name="Varghese N."/>
            <person name="Submissions S."/>
        </authorList>
    </citation>
    <scope>NUCLEOTIDE SEQUENCE [LARGE SCALE GENOMIC DNA]</scope>
    <source>
        <strain evidence="2">DSM 44718</strain>
    </source>
</reference>
<gene>
    <name evidence="1" type="ORF">SAMN05421684_7063</name>
</gene>
<proteinExistence type="predicted"/>
<dbReference type="AlphaFoldDB" id="A0A1H3UDW7"/>
<dbReference type="EMBL" id="FNQB01000004">
    <property type="protein sequence ID" value="SDZ60536.1"/>
    <property type="molecule type" value="Genomic_DNA"/>
</dbReference>
<dbReference type="Proteomes" id="UP000199632">
    <property type="component" value="Unassembled WGS sequence"/>
</dbReference>
<evidence type="ECO:0000313" key="1">
    <source>
        <dbReference type="EMBL" id="SDZ60536.1"/>
    </source>
</evidence>
<accession>A0A1H3UDW7</accession>
<organism evidence="1 2">
    <name type="scientific">Asanoa ishikariensis</name>
    <dbReference type="NCBI Taxonomy" id="137265"/>
    <lineage>
        <taxon>Bacteria</taxon>
        <taxon>Bacillati</taxon>
        <taxon>Actinomycetota</taxon>
        <taxon>Actinomycetes</taxon>
        <taxon>Micromonosporales</taxon>
        <taxon>Micromonosporaceae</taxon>
        <taxon>Asanoa</taxon>
    </lineage>
</organism>
<name>A0A1H3UDW7_9ACTN</name>
<sequence>MIEEPAVLPTPREVVLAAGDWIASQLQQDGFVWLPSRLTLQRSVGSVRHQIHVQPDTYNRRGGPIAVQAMLNVRDTALRRWRKANPQLVFDPDNDYVCGHFLGYATGRANGYLYGDFRDGEIDLSSPGERERHLDAFVATVRQSVLPWFAEASDPDLIVESRAADMTSSPACIVDWLASRGRIDLVPVYVARYVERHPEWDEGVRRGVALAADGQRPEYSTNWADVLGWTSAKVTESHPAGPATGR</sequence>
<protein>
    <submittedName>
        <fullName evidence="1">Uncharacterized protein</fullName>
    </submittedName>
</protein>
<evidence type="ECO:0000313" key="2">
    <source>
        <dbReference type="Proteomes" id="UP000199632"/>
    </source>
</evidence>
<keyword evidence="2" id="KW-1185">Reference proteome</keyword>